<reference evidence="2 3" key="1">
    <citation type="journal article" date="2017" name="Curr. Microbiol.">
        <title>Mucilaginibacter ginsenosidivorans sp. nov., Isolated from Soil of Ginseng Field.</title>
        <authorList>
            <person name="Kim M.M."/>
            <person name="Siddiqi M.Z."/>
            <person name="Im W.T."/>
        </authorList>
    </citation>
    <scope>NUCLEOTIDE SEQUENCE [LARGE SCALE GENOMIC DNA]</scope>
    <source>
        <strain evidence="2 3">Gsoil 3017</strain>
    </source>
</reference>
<sequence>MKSLYKYAAGAVLAGALSILFVPAAEAQRGRGGGGGGVRAGGGGVSIGGGGGFRGGSSVGIRSGIGYRPGASAGANVAARGGVYHSGGYYGGRYFYGYPTIGFRFGYLPYGYYPFYFGSDLYYYYGGAFYRPDDDGGYEVATPPLGAAVPELPKGAQSIVIDGQQFFEFNGVYYQQSTNDQGKVVYVVAGKDGVLNTNGESADEAPAMPQVGDIVNQLPDGSRKVKLNGKKYFVGPDGIYYEEFKDSHNYKSYRVVSVPSDNDQDEQQ</sequence>
<name>A0A5B8UQI9_9SPHI</name>
<accession>A0A5B8UQI9</accession>
<evidence type="ECO:0000256" key="1">
    <source>
        <dbReference type="SAM" id="SignalP"/>
    </source>
</evidence>
<evidence type="ECO:0000313" key="3">
    <source>
        <dbReference type="Proteomes" id="UP000321479"/>
    </source>
</evidence>
<evidence type="ECO:0000313" key="2">
    <source>
        <dbReference type="EMBL" id="QEC61383.1"/>
    </source>
</evidence>
<keyword evidence="1" id="KW-0732">Signal</keyword>
<feature type="chain" id="PRO_5022969897" evidence="1">
    <location>
        <begin position="28"/>
        <end position="268"/>
    </location>
</feature>
<feature type="signal peptide" evidence="1">
    <location>
        <begin position="1"/>
        <end position="27"/>
    </location>
</feature>
<dbReference type="EMBL" id="CP042436">
    <property type="protein sequence ID" value="QEC61383.1"/>
    <property type="molecule type" value="Genomic_DNA"/>
</dbReference>
<dbReference type="OrthoDB" id="660033at2"/>
<protein>
    <submittedName>
        <fullName evidence="2">Uncharacterized protein</fullName>
    </submittedName>
</protein>
<dbReference type="InterPro" id="IPR045398">
    <property type="entry name" value="DUF6515"/>
</dbReference>
<keyword evidence="3" id="KW-1185">Reference proteome</keyword>
<dbReference type="KEGG" id="mgin:FRZ54_01890"/>
<proteinExistence type="predicted"/>
<dbReference type="Pfam" id="PF20125">
    <property type="entry name" value="DUF6515"/>
    <property type="match status" value="1"/>
</dbReference>
<organism evidence="2 3">
    <name type="scientific">Mucilaginibacter ginsenosidivorans</name>
    <dbReference type="NCBI Taxonomy" id="398053"/>
    <lineage>
        <taxon>Bacteria</taxon>
        <taxon>Pseudomonadati</taxon>
        <taxon>Bacteroidota</taxon>
        <taxon>Sphingobacteriia</taxon>
        <taxon>Sphingobacteriales</taxon>
        <taxon>Sphingobacteriaceae</taxon>
        <taxon>Mucilaginibacter</taxon>
    </lineage>
</organism>
<dbReference type="Proteomes" id="UP000321479">
    <property type="component" value="Chromosome"/>
</dbReference>
<gene>
    <name evidence="2" type="ORF">FRZ54_01890</name>
</gene>
<dbReference type="RefSeq" id="WP_147029961.1">
    <property type="nucleotide sequence ID" value="NZ_CP042436.1"/>
</dbReference>
<dbReference type="AlphaFoldDB" id="A0A5B8UQI9"/>